<sequence length="317" mass="36053">MLSHVSLSVSSKIGVWPGILEERVKPLWCVYDNRVDERPWRFLPRDLPTTQCTAVVYSYLGLSPGGRNLTSYKPSFDFGPVGLGAVSALKRHHHHHRRRLRALLAVGGPDMDSRLFAEPVEGVEGARSALMANAEQWLRVFDFDGLLVHINRPESFTTSDYAINEFVFAFYEYLKKRGKFFSLILPPEEDRRSTYFSPYAYARRLEAFVVWSHDLVVRPREPTCPSPFNSKHKHHGPRPRSLICGDKQWNTTYNAVTGCVEMVGDNAWISYPGRPRRELLSKVAGAVLFDLDMDDYEGVCGKSHALTKTFSNLLNMS</sequence>
<accession>A0ACB7S5P1</accession>
<dbReference type="EMBL" id="CM023486">
    <property type="protein sequence ID" value="KAH6929219.1"/>
    <property type="molecule type" value="Genomic_DNA"/>
</dbReference>
<evidence type="ECO:0000313" key="1">
    <source>
        <dbReference type="EMBL" id="KAH6929219.1"/>
    </source>
</evidence>
<keyword evidence="2" id="KW-1185">Reference proteome</keyword>
<gene>
    <name evidence="1" type="ORF">HPB50_025013</name>
</gene>
<protein>
    <submittedName>
        <fullName evidence="1">Uncharacterized protein</fullName>
    </submittedName>
</protein>
<name>A0ACB7S5P1_HYAAI</name>
<evidence type="ECO:0000313" key="2">
    <source>
        <dbReference type="Proteomes" id="UP000821845"/>
    </source>
</evidence>
<reference evidence="1" key="1">
    <citation type="submission" date="2020-05" db="EMBL/GenBank/DDBJ databases">
        <title>Large-scale comparative analyses of tick genomes elucidate their genetic diversity and vector capacities.</title>
        <authorList>
            <person name="Jia N."/>
            <person name="Wang J."/>
            <person name="Shi W."/>
            <person name="Du L."/>
            <person name="Sun Y."/>
            <person name="Zhan W."/>
            <person name="Jiang J."/>
            <person name="Wang Q."/>
            <person name="Zhang B."/>
            <person name="Ji P."/>
            <person name="Sakyi L.B."/>
            <person name="Cui X."/>
            <person name="Yuan T."/>
            <person name="Jiang B."/>
            <person name="Yang W."/>
            <person name="Lam T.T.-Y."/>
            <person name="Chang Q."/>
            <person name="Ding S."/>
            <person name="Wang X."/>
            <person name="Zhu J."/>
            <person name="Ruan X."/>
            <person name="Zhao L."/>
            <person name="Wei J."/>
            <person name="Que T."/>
            <person name="Du C."/>
            <person name="Cheng J."/>
            <person name="Dai P."/>
            <person name="Han X."/>
            <person name="Huang E."/>
            <person name="Gao Y."/>
            <person name="Liu J."/>
            <person name="Shao H."/>
            <person name="Ye R."/>
            <person name="Li L."/>
            <person name="Wei W."/>
            <person name="Wang X."/>
            <person name="Wang C."/>
            <person name="Yang T."/>
            <person name="Huo Q."/>
            <person name="Li W."/>
            <person name="Guo W."/>
            <person name="Chen H."/>
            <person name="Zhou L."/>
            <person name="Ni X."/>
            <person name="Tian J."/>
            <person name="Zhou Y."/>
            <person name="Sheng Y."/>
            <person name="Liu T."/>
            <person name="Pan Y."/>
            <person name="Xia L."/>
            <person name="Li J."/>
            <person name="Zhao F."/>
            <person name="Cao W."/>
        </authorList>
    </citation>
    <scope>NUCLEOTIDE SEQUENCE</scope>
    <source>
        <strain evidence="1">Hyas-2018</strain>
    </source>
</reference>
<comment type="caution">
    <text evidence="1">The sequence shown here is derived from an EMBL/GenBank/DDBJ whole genome shotgun (WGS) entry which is preliminary data.</text>
</comment>
<organism evidence="1 2">
    <name type="scientific">Hyalomma asiaticum</name>
    <name type="common">Tick</name>
    <dbReference type="NCBI Taxonomy" id="266040"/>
    <lineage>
        <taxon>Eukaryota</taxon>
        <taxon>Metazoa</taxon>
        <taxon>Ecdysozoa</taxon>
        <taxon>Arthropoda</taxon>
        <taxon>Chelicerata</taxon>
        <taxon>Arachnida</taxon>
        <taxon>Acari</taxon>
        <taxon>Parasitiformes</taxon>
        <taxon>Ixodida</taxon>
        <taxon>Ixodoidea</taxon>
        <taxon>Ixodidae</taxon>
        <taxon>Hyalomminae</taxon>
        <taxon>Hyalomma</taxon>
    </lineage>
</organism>
<dbReference type="Proteomes" id="UP000821845">
    <property type="component" value="Chromosome 6"/>
</dbReference>
<proteinExistence type="predicted"/>